<dbReference type="Pfam" id="PF13715">
    <property type="entry name" value="CarbopepD_reg_2"/>
    <property type="match status" value="1"/>
</dbReference>
<dbReference type="Gene3D" id="2.60.40.1120">
    <property type="entry name" value="Carboxypeptidase-like, regulatory domain"/>
    <property type="match status" value="1"/>
</dbReference>
<evidence type="ECO:0000256" key="5">
    <source>
        <dbReference type="ARBA" id="ARBA00023077"/>
    </source>
</evidence>
<dbReference type="RefSeq" id="WP_377522349.1">
    <property type="nucleotide sequence ID" value="NZ_JBHTLD010000006.1"/>
</dbReference>
<comment type="caution">
    <text evidence="13">The sequence shown here is derived from an EMBL/GenBank/DDBJ whole genome shotgun (WGS) entry which is preliminary data.</text>
</comment>
<dbReference type="EMBL" id="JBHTLD010000006">
    <property type="protein sequence ID" value="MFD1184864.1"/>
    <property type="molecule type" value="Genomic_DNA"/>
</dbReference>
<protein>
    <submittedName>
        <fullName evidence="13">SusC/RagA family TonB-linked outer membrane protein</fullName>
    </submittedName>
</protein>
<evidence type="ECO:0000256" key="4">
    <source>
        <dbReference type="ARBA" id="ARBA00022692"/>
    </source>
</evidence>
<keyword evidence="5 9" id="KW-0798">TonB box</keyword>
<keyword evidence="6 8" id="KW-0472">Membrane</keyword>
<evidence type="ECO:0000313" key="14">
    <source>
        <dbReference type="Proteomes" id="UP001597094"/>
    </source>
</evidence>
<organism evidence="13 14">
    <name type="scientific">Pontibacter rugosus</name>
    <dbReference type="NCBI Taxonomy" id="1745966"/>
    <lineage>
        <taxon>Bacteria</taxon>
        <taxon>Pseudomonadati</taxon>
        <taxon>Bacteroidota</taxon>
        <taxon>Cytophagia</taxon>
        <taxon>Cytophagales</taxon>
        <taxon>Hymenobacteraceae</taxon>
        <taxon>Pontibacter</taxon>
    </lineage>
</organism>
<dbReference type="InterPro" id="IPR023996">
    <property type="entry name" value="TonB-dep_OMP_SusC/RagA"/>
</dbReference>
<dbReference type="InterPro" id="IPR023997">
    <property type="entry name" value="TonB-dep_OMP_SusC/RagA_CS"/>
</dbReference>
<feature type="domain" description="TonB-dependent receptor plug" evidence="12">
    <location>
        <begin position="116"/>
        <end position="224"/>
    </location>
</feature>
<dbReference type="SUPFAM" id="SSF49464">
    <property type="entry name" value="Carboxypeptidase regulatory domain-like"/>
    <property type="match status" value="1"/>
</dbReference>
<evidence type="ECO:0000256" key="8">
    <source>
        <dbReference type="PROSITE-ProRule" id="PRU01360"/>
    </source>
</evidence>
<dbReference type="Gene3D" id="2.40.170.20">
    <property type="entry name" value="TonB-dependent receptor, beta-barrel domain"/>
    <property type="match status" value="1"/>
</dbReference>
<comment type="subcellular location">
    <subcellularLocation>
        <location evidence="1 8">Cell outer membrane</location>
        <topology evidence="1 8">Multi-pass membrane protein</topology>
    </subcellularLocation>
</comment>
<name>A0ABW3SJ53_9BACT</name>
<keyword evidence="14" id="KW-1185">Reference proteome</keyword>
<keyword evidence="7 8" id="KW-0998">Cell outer membrane</keyword>
<dbReference type="InterPro" id="IPR012910">
    <property type="entry name" value="Plug_dom"/>
</dbReference>
<evidence type="ECO:0000256" key="10">
    <source>
        <dbReference type="SAM" id="SignalP"/>
    </source>
</evidence>
<reference evidence="14" key="1">
    <citation type="journal article" date="2019" name="Int. J. Syst. Evol. Microbiol.">
        <title>The Global Catalogue of Microorganisms (GCM) 10K type strain sequencing project: providing services to taxonomists for standard genome sequencing and annotation.</title>
        <authorList>
            <consortium name="The Broad Institute Genomics Platform"/>
            <consortium name="The Broad Institute Genome Sequencing Center for Infectious Disease"/>
            <person name="Wu L."/>
            <person name="Ma J."/>
        </authorList>
    </citation>
    <scope>NUCLEOTIDE SEQUENCE [LARGE SCALE GENOMIC DNA]</scope>
    <source>
        <strain evidence="14">JCM 31319</strain>
    </source>
</reference>
<dbReference type="PROSITE" id="PS52016">
    <property type="entry name" value="TONB_DEPENDENT_REC_3"/>
    <property type="match status" value="1"/>
</dbReference>
<dbReference type="NCBIfam" id="TIGR04057">
    <property type="entry name" value="SusC_RagA_signa"/>
    <property type="match status" value="1"/>
</dbReference>
<comment type="similarity">
    <text evidence="8 9">Belongs to the TonB-dependent receptor family.</text>
</comment>
<sequence>MKVLIRCMMFALSLLIAQAGFAQSKTITGRVTSFDDGSALPGVTVVVKGTSTGTTADVNGNYSIQAAPGDVLVFSFIGMLAQERSVGDATTIDVALGADSKALKEIVVVGYGTQQKSDITGAVSTVDAEVLASRPIPDVARGLQGTTPGLTVTSSTGTIGQEPTIRLRGMTGSLTGGGANPLILVDNVEIPSLQMVNPEDIESMSVLKDAASTSIYGARGAWGVVLITTKKGKRGADTKVNYSNNFSWSTPTTTPEFASAADASELALMSYRRINGSKEMPHIVGVNVDDEAVRRMREWEQLYGGQDLGNEMVLGRDFELRDGKLYFYRSWDPGEMYLKEWTPQQKHDISVSGGSEKTNYYLGVGYLGQEGVLKVNPDQFDRYNLNLGVNTSVTDWLDVRAKVLYSNSINSTPFVFNSATYDPWYYLYRWPAMFPYGTYEGLPFRNAITEVEQAKMNRQTDNMTRINLGGTLKPLKGLTLDGDYTYTRFNGTNHQTGGSVSAYNYWVGGGQMPYGPYTSASYDKVRYESSWSDMHTGKAFATYVKDINEHSFKLLAGGDAEVYEYWWQASEKRGLLNPDQGELPLATGDQLVFGDRNHWTTLGFFGRLNYSYKSKYLLELNGRYDGSSRLSKSEKWGFFPSMSAGYVISEEPFMAFTQPVMTFLKLRGSWGSIGNQNASISSIYSTMAPSNSNWIMGGVNTLMVGTPSYISEALTWETVSTLDFGLDARFFNDKFGVTADWYRRSVTDMHSSGVTPPATLGTTAPKRNYGEMQTTGWELALDWNHSFDNGINFNVTGTLSDFQEKITKYENSTKTIPDPIAARNAILGRYYEGMNLGEIWGFETDGFFSEDDFVLDASGNYVLKEGVADQSYFEGGGFVYGPGDVKYKDLNGDGKIDRGANTLDDHGDMKKIGNSTPRYQYGLRLGADWKGFDLSMFLQGVGKRDFWASGPIFIPGFRAQEATFYQHQLDYWTPENQDAFYPRPTDAGQSNNARNFLPQTKYLLDMSYLRMKNITFGYTLPSSLTGKAKIERLRVYVSGENLFEFDNLDLPIDPEVDYTSAGISDPASFGRVYPYRRTLSFGLQITL</sequence>
<evidence type="ECO:0000259" key="12">
    <source>
        <dbReference type="Pfam" id="PF07715"/>
    </source>
</evidence>
<evidence type="ECO:0000313" key="13">
    <source>
        <dbReference type="EMBL" id="MFD1184864.1"/>
    </source>
</evidence>
<evidence type="ECO:0000256" key="9">
    <source>
        <dbReference type="RuleBase" id="RU003357"/>
    </source>
</evidence>
<proteinExistence type="inferred from homology"/>
<dbReference type="Gene3D" id="2.170.130.10">
    <property type="entry name" value="TonB-dependent receptor, plug domain"/>
    <property type="match status" value="1"/>
</dbReference>
<dbReference type="InterPro" id="IPR039426">
    <property type="entry name" value="TonB-dep_rcpt-like"/>
</dbReference>
<evidence type="ECO:0000256" key="6">
    <source>
        <dbReference type="ARBA" id="ARBA00023136"/>
    </source>
</evidence>
<dbReference type="Pfam" id="PF00593">
    <property type="entry name" value="TonB_dep_Rec_b-barrel"/>
    <property type="match status" value="1"/>
</dbReference>
<dbReference type="Pfam" id="PF07715">
    <property type="entry name" value="Plug"/>
    <property type="match status" value="1"/>
</dbReference>
<dbReference type="SUPFAM" id="SSF56935">
    <property type="entry name" value="Porins"/>
    <property type="match status" value="1"/>
</dbReference>
<dbReference type="InterPro" id="IPR037066">
    <property type="entry name" value="Plug_dom_sf"/>
</dbReference>
<keyword evidence="3 8" id="KW-1134">Transmembrane beta strand</keyword>
<gene>
    <name evidence="13" type="ORF">ACFQ2O_01510</name>
</gene>
<evidence type="ECO:0000256" key="7">
    <source>
        <dbReference type="ARBA" id="ARBA00023237"/>
    </source>
</evidence>
<feature type="chain" id="PRO_5045300193" evidence="10">
    <location>
        <begin position="23"/>
        <end position="1087"/>
    </location>
</feature>
<feature type="domain" description="TonB-dependent receptor-like beta-barrel" evidence="11">
    <location>
        <begin position="412"/>
        <end position="861"/>
    </location>
</feature>
<evidence type="ECO:0000256" key="1">
    <source>
        <dbReference type="ARBA" id="ARBA00004571"/>
    </source>
</evidence>
<evidence type="ECO:0000256" key="2">
    <source>
        <dbReference type="ARBA" id="ARBA00022448"/>
    </source>
</evidence>
<feature type="signal peptide" evidence="10">
    <location>
        <begin position="1"/>
        <end position="22"/>
    </location>
</feature>
<keyword evidence="4 8" id="KW-0812">Transmembrane</keyword>
<dbReference type="InterPro" id="IPR000531">
    <property type="entry name" value="Beta-barrel_TonB"/>
</dbReference>
<evidence type="ECO:0000256" key="3">
    <source>
        <dbReference type="ARBA" id="ARBA00022452"/>
    </source>
</evidence>
<keyword evidence="2 8" id="KW-0813">Transport</keyword>
<dbReference type="NCBIfam" id="TIGR04056">
    <property type="entry name" value="OMP_RagA_SusC"/>
    <property type="match status" value="1"/>
</dbReference>
<evidence type="ECO:0000259" key="11">
    <source>
        <dbReference type="Pfam" id="PF00593"/>
    </source>
</evidence>
<dbReference type="InterPro" id="IPR036942">
    <property type="entry name" value="Beta-barrel_TonB_sf"/>
</dbReference>
<dbReference type="InterPro" id="IPR008969">
    <property type="entry name" value="CarboxyPept-like_regulatory"/>
</dbReference>
<dbReference type="Proteomes" id="UP001597094">
    <property type="component" value="Unassembled WGS sequence"/>
</dbReference>
<accession>A0ABW3SJ53</accession>
<keyword evidence="10" id="KW-0732">Signal</keyword>